<reference evidence="4" key="2">
    <citation type="submission" date="2022-08" db="EMBL/GenBank/DDBJ databases">
        <authorList>
            <person name="Dong C."/>
        </authorList>
    </citation>
    <scope>NUCLEOTIDE SEQUENCE</scope>
    <source>
        <strain evidence="4">59MF3M-4</strain>
    </source>
</reference>
<dbReference type="EMBL" id="JAOANI010000014">
    <property type="protein sequence ID" value="MCT7358409.1"/>
    <property type="molecule type" value="Genomic_DNA"/>
</dbReference>
<dbReference type="Proteomes" id="UP001147830">
    <property type="component" value="Unassembled WGS sequence"/>
</dbReference>
<dbReference type="InterPro" id="IPR003140">
    <property type="entry name" value="PLipase/COase/thioEstase"/>
</dbReference>
<evidence type="ECO:0000256" key="1">
    <source>
        <dbReference type="ARBA" id="ARBA00006499"/>
    </source>
</evidence>
<comment type="similarity">
    <text evidence="1">Belongs to the AB hydrolase superfamily. AB hydrolase 2 family.</text>
</comment>
<organism evidence="4 5">
    <name type="scientific">Thalassolituus pacificus</name>
    <dbReference type="NCBI Taxonomy" id="2975440"/>
    <lineage>
        <taxon>Bacteria</taxon>
        <taxon>Pseudomonadati</taxon>
        <taxon>Pseudomonadota</taxon>
        <taxon>Gammaproteobacteria</taxon>
        <taxon>Oceanospirillales</taxon>
        <taxon>Oceanospirillaceae</taxon>
        <taxon>Thalassolituus</taxon>
    </lineage>
</organism>
<keyword evidence="5" id="KW-1185">Reference proteome</keyword>
<name>A0A9X2WDS4_9GAMM</name>
<keyword evidence="2 4" id="KW-0378">Hydrolase</keyword>
<evidence type="ECO:0000313" key="4">
    <source>
        <dbReference type="EMBL" id="MCT7358409.1"/>
    </source>
</evidence>
<evidence type="ECO:0000259" key="3">
    <source>
        <dbReference type="Pfam" id="PF02230"/>
    </source>
</evidence>
<comment type="caution">
    <text evidence="4">The sequence shown here is derived from an EMBL/GenBank/DDBJ whole genome shotgun (WGS) entry which is preliminary data.</text>
</comment>
<sequence length="232" mass="25337">MTRPTYQRQNFPDRIVLEPSMPADSCIIWLHGLGASGDDFVPLLPHLLQALNTAQPPVLRAVYPHAAQQPVTINGGMVMPSWYDLLATSPRRQIDDQQLSDSVRRTHTLIDQQIAAGIDSRRILLAGFSQGGAVAYEAAFSYPQPLAGLMALSTYIARPLQINAANQHLPVLIAHGDYDGVVSPELGEEASRLLAQSGINTENHRYPMAHEVCLQEIEGCGRFSGRCFNAAV</sequence>
<feature type="domain" description="Phospholipase/carboxylesterase/thioesterase" evidence="3">
    <location>
        <begin position="15"/>
        <end position="218"/>
    </location>
</feature>
<protein>
    <submittedName>
        <fullName evidence="4">Alpha/beta hydrolase</fullName>
    </submittedName>
</protein>
<dbReference type="Gene3D" id="3.40.50.1820">
    <property type="entry name" value="alpha/beta hydrolase"/>
    <property type="match status" value="1"/>
</dbReference>
<accession>A0A9X2WDS4</accession>
<evidence type="ECO:0000256" key="2">
    <source>
        <dbReference type="ARBA" id="ARBA00022801"/>
    </source>
</evidence>
<gene>
    <name evidence="4" type="ORF">NYR02_05155</name>
</gene>
<dbReference type="InterPro" id="IPR050565">
    <property type="entry name" value="LYPA1-2/EST-like"/>
</dbReference>
<dbReference type="PANTHER" id="PTHR10655:SF17">
    <property type="entry name" value="LYSOPHOSPHOLIPASE-LIKE PROTEIN 1"/>
    <property type="match status" value="1"/>
</dbReference>
<dbReference type="SUPFAM" id="SSF53474">
    <property type="entry name" value="alpha/beta-Hydrolases"/>
    <property type="match status" value="1"/>
</dbReference>
<dbReference type="InterPro" id="IPR029058">
    <property type="entry name" value="AB_hydrolase_fold"/>
</dbReference>
<evidence type="ECO:0000313" key="5">
    <source>
        <dbReference type="Proteomes" id="UP001147830"/>
    </source>
</evidence>
<dbReference type="RefSeq" id="WP_260975325.1">
    <property type="nucleotide sequence ID" value="NZ_JAOANI010000014.1"/>
</dbReference>
<dbReference type="PANTHER" id="PTHR10655">
    <property type="entry name" value="LYSOPHOSPHOLIPASE-RELATED"/>
    <property type="match status" value="1"/>
</dbReference>
<dbReference type="GO" id="GO:0016787">
    <property type="term" value="F:hydrolase activity"/>
    <property type="evidence" value="ECO:0007669"/>
    <property type="project" value="UniProtKB-KW"/>
</dbReference>
<dbReference type="AlphaFoldDB" id="A0A9X2WDS4"/>
<dbReference type="Pfam" id="PF02230">
    <property type="entry name" value="Abhydrolase_2"/>
    <property type="match status" value="1"/>
</dbReference>
<proteinExistence type="inferred from homology"/>
<reference evidence="4" key="1">
    <citation type="journal article" date="2022" name="Front. Microbiol.">
        <title>Genome-based taxonomic rearrangement of Oceanobacter-related bacteria including the description of Thalassolituus hydrocarbonoclasticus sp. nov. and Thalassolituus pacificus sp. nov. and emended description of the genus Thalassolituus.</title>
        <authorList>
            <person name="Dong C."/>
            <person name="Wei L."/>
            <person name="Wang J."/>
            <person name="Lai Q."/>
            <person name="Huang Z."/>
            <person name="Shao Z."/>
        </authorList>
    </citation>
    <scope>NUCLEOTIDE SEQUENCE</scope>
    <source>
        <strain evidence="4">59MF3M-4</strain>
    </source>
</reference>